<comment type="caution">
    <text evidence="2">The sequence shown here is derived from an EMBL/GenBank/DDBJ whole genome shotgun (WGS) entry which is preliminary data.</text>
</comment>
<evidence type="ECO:0000313" key="3">
    <source>
        <dbReference type="Proteomes" id="UP001430356"/>
    </source>
</evidence>
<accession>A0AAW0F370</accession>
<dbReference type="Proteomes" id="UP001430356">
    <property type="component" value="Unassembled WGS sequence"/>
</dbReference>
<name>A0AAW0F370_9TRYP</name>
<keyword evidence="3" id="KW-1185">Reference proteome</keyword>
<feature type="compositionally biased region" description="Gly residues" evidence="1">
    <location>
        <begin position="1"/>
        <end position="15"/>
    </location>
</feature>
<dbReference type="AlphaFoldDB" id="A0AAW0F370"/>
<reference evidence="2 3" key="1">
    <citation type="journal article" date="2021" name="MBio">
        <title>A New Model Trypanosomatid, Novymonas esmeraldas: Genomic Perception of Its 'Candidatus Pandoraea novymonadis' Endosymbiont.</title>
        <authorList>
            <person name="Zakharova A."/>
            <person name="Saura A."/>
            <person name="Butenko A."/>
            <person name="Podesvova L."/>
            <person name="Warmusova S."/>
            <person name="Kostygov A.Y."/>
            <person name="Nenarokova A."/>
            <person name="Lukes J."/>
            <person name="Opperdoes F.R."/>
            <person name="Yurchenko V."/>
        </authorList>
    </citation>
    <scope>NUCLEOTIDE SEQUENCE [LARGE SCALE GENOMIC DNA]</scope>
    <source>
        <strain evidence="2 3">E262AT.01</strain>
    </source>
</reference>
<dbReference type="EMBL" id="JAECZO010000552">
    <property type="protein sequence ID" value="KAK7199533.1"/>
    <property type="molecule type" value="Genomic_DNA"/>
</dbReference>
<evidence type="ECO:0000256" key="1">
    <source>
        <dbReference type="SAM" id="MobiDB-lite"/>
    </source>
</evidence>
<feature type="region of interest" description="Disordered" evidence="1">
    <location>
        <begin position="34"/>
        <end position="57"/>
    </location>
</feature>
<evidence type="ECO:0000313" key="2">
    <source>
        <dbReference type="EMBL" id="KAK7199533.1"/>
    </source>
</evidence>
<feature type="region of interest" description="Disordered" evidence="1">
    <location>
        <begin position="1"/>
        <end position="20"/>
    </location>
</feature>
<gene>
    <name evidence="2" type="ORF">NESM_000930800</name>
</gene>
<proteinExistence type="predicted"/>
<organism evidence="2 3">
    <name type="scientific">Novymonas esmeraldas</name>
    <dbReference type="NCBI Taxonomy" id="1808958"/>
    <lineage>
        <taxon>Eukaryota</taxon>
        <taxon>Discoba</taxon>
        <taxon>Euglenozoa</taxon>
        <taxon>Kinetoplastea</taxon>
        <taxon>Metakinetoplastina</taxon>
        <taxon>Trypanosomatida</taxon>
        <taxon>Trypanosomatidae</taxon>
        <taxon>Novymonas</taxon>
    </lineage>
</organism>
<sequence length="108" mass="10950">MANGGGGDGSGGGRVNTGLDIAVGSAPPALRVGASRGAAVNEPEARAGASAGLRKHGFPLPREGGLPILFRRHVVAGHHVSQRVIPHSVVSRDVSLSAESSDKIRDRC</sequence>
<protein>
    <submittedName>
        <fullName evidence="2">Uncharacterized protein</fullName>
    </submittedName>
</protein>